<keyword evidence="3" id="KW-1185">Reference proteome</keyword>
<evidence type="ECO:0000256" key="1">
    <source>
        <dbReference type="SAM" id="MobiDB-lite"/>
    </source>
</evidence>
<feature type="region of interest" description="Disordered" evidence="1">
    <location>
        <begin position="40"/>
        <end position="61"/>
    </location>
</feature>
<evidence type="ECO:0000313" key="2">
    <source>
        <dbReference type="EMBL" id="ONK57734.1"/>
    </source>
</evidence>
<dbReference type="EMBL" id="CM007389">
    <property type="protein sequence ID" value="ONK57734.1"/>
    <property type="molecule type" value="Genomic_DNA"/>
</dbReference>
<proteinExistence type="predicted"/>
<dbReference type="AlphaFoldDB" id="A0A5P1E508"/>
<name>A0A5P1E508_ASPOF</name>
<gene>
    <name evidence="2" type="ORF">A4U43_C09F3530</name>
</gene>
<dbReference type="Proteomes" id="UP000243459">
    <property type="component" value="Chromosome 9"/>
</dbReference>
<organism evidence="2 3">
    <name type="scientific">Asparagus officinalis</name>
    <name type="common">Garden asparagus</name>
    <dbReference type="NCBI Taxonomy" id="4686"/>
    <lineage>
        <taxon>Eukaryota</taxon>
        <taxon>Viridiplantae</taxon>
        <taxon>Streptophyta</taxon>
        <taxon>Embryophyta</taxon>
        <taxon>Tracheophyta</taxon>
        <taxon>Spermatophyta</taxon>
        <taxon>Magnoliopsida</taxon>
        <taxon>Liliopsida</taxon>
        <taxon>Asparagales</taxon>
        <taxon>Asparagaceae</taxon>
        <taxon>Asparagoideae</taxon>
        <taxon>Asparagus</taxon>
    </lineage>
</organism>
<sequence>MTSEEMTAMSVTAKEKGRVYVDEQDLADDEFYNDGLHTMTAEETERYSEAVMRSDQASPSLPPLGAKTLADASLSLISLLWLLPPSSSISSSNTTSSQAPSPATTPPLVELYLTVSPSPVSLSYGLTFSSTAAPNLQLGGYLLSSPPPSQPLPFFVGLALQQRKR</sequence>
<dbReference type="Gramene" id="ONK57734">
    <property type="protein sequence ID" value="ONK57734"/>
    <property type="gene ID" value="A4U43_C09F3530"/>
</dbReference>
<feature type="region of interest" description="Disordered" evidence="1">
    <location>
        <begin position="87"/>
        <end position="106"/>
    </location>
</feature>
<reference evidence="3" key="1">
    <citation type="journal article" date="2017" name="Nat. Commun.">
        <title>The asparagus genome sheds light on the origin and evolution of a young Y chromosome.</title>
        <authorList>
            <person name="Harkess A."/>
            <person name="Zhou J."/>
            <person name="Xu C."/>
            <person name="Bowers J.E."/>
            <person name="Van der Hulst R."/>
            <person name="Ayyampalayam S."/>
            <person name="Mercati F."/>
            <person name="Riccardi P."/>
            <person name="McKain M.R."/>
            <person name="Kakrana A."/>
            <person name="Tang H."/>
            <person name="Ray J."/>
            <person name="Groenendijk J."/>
            <person name="Arikit S."/>
            <person name="Mathioni S.M."/>
            <person name="Nakano M."/>
            <person name="Shan H."/>
            <person name="Telgmann-Rauber A."/>
            <person name="Kanno A."/>
            <person name="Yue Z."/>
            <person name="Chen H."/>
            <person name="Li W."/>
            <person name="Chen Y."/>
            <person name="Xu X."/>
            <person name="Zhang Y."/>
            <person name="Luo S."/>
            <person name="Chen H."/>
            <person name="Gao J."/>
            <person name="Mao Z."/>
            <person name="Pires J.C."/>
            <person name="Luo M."/>
            <person name="Kudrna D."/>
            <person name="Wing R.A."/>
            <person name="Meyers B.C."/>
            <person name="Yi K."/>
            <person name="Kong H."/>
            <person name="Lavrijsen P."/>
            <person name="Sunseri F."/>
            <person name="Falavigna A."/>
            <person name="Ye Y."/>
            <person name="Leebens-Mack J.H."/>
            <person name="Chen G."/>
        </authorList>
    </citation>
    <scope>NUCLEOTIDE SEQUENCE [LARGE SCALE GENOMIC DNA]</scope>
    <source>
        <strain evidence="3">cv. DH0086</strain>
    </source>
</reference>
<accession>A0A5P1E508</accession>
<protein>
    <submittedName>
        <fullName evidence="2">Uncharacterized protein</fullName>
    </submittedName>
</protein>
<evidence type="ECO:0000313" key="3">
    <source>
        <dbReference type="Proteomes" id="UP000243459"/>
    </source>
</evidence>